<dbReference type="KEGG" id="smao:CAG99_21100"/>
<dbReference type="OrthoDB" id="56224at2"/>
<keyword evidence="5" id="KW-1185">Reference proteome</keyword>
<feature type="domain" description="TerD" evidence="3">
    <location>
        <begin position="15"/>
        <end position="176"/>
    </location>
</feature>
<dbReference type="PANTHER" id="PTHR32097:SF4">
    <property type="entry name" value="GENERAL STRESS PROTEIN 16U"/>
    <property type="match status" value="1"/>
</dbReference>
<feature type="region of interest" description="Disordered" evidence="2">
    <location>
        <begin position="184"/>
        <end position="221"/>
    </location>
</feature>
<evidence type="ECO:0000313" key="5">
    <source>
        <dbReference type="Proteomes" id="UP000194218"/>
    </source>
</evidence>
<evidence type="ECO:0000256" key="2">
    <source>
        <dbReference type="SAM" id="MobiDB-lite"/>
    </source>
</evidence>
<organism evidence="4 5">
    <name type="scientific">Streptomyces marincola</name>
    <dbReference type="NCBI Taxonomy" id="2878388"/>
    <lineage>
        <taxon>Bacteria</taxon>
        <taxon>Bacillati</taxon>
        <taxon>Actinomycetota</taxon>
        <taxon>Actinomycetes</taxon>
        <taxon>Kitasatosporales</taxon>
        <taxon>Streptomycetaceae</taxon>
        <taxon>Streptomyces</taxon>
    </lineage>
</organism>
<reference evidence="4 5" key="1">
    <citation type="submission" date="2017-05" db="EMBL/GenBank/DDBJ databases">
        <title>Complete genome sequence of Streptomyces sp. SCSIO 03032 revealed the diverse biosynthetic pathways for its bioactive secondary metabolites.</title>
        <authorList>
            <person name="Ma L."/>
            <person name="Zhu Y."/>
            <person name="Zhang W."/>
            <person name="Zhang G."/>
            <person name="Tian X."/>
            <person name="Zhang S."/>
            <person name="Zhang C."/>
        </authorList>
    </citation>
    <scope>NUCLEOTIDE SEQUENCE [LARGE SCALE GENOMIC DNA]</scope>
    <source>
        <strain evidence="4 5">SCSIO 03032</strain>
    </source>
</reference>
<evidence type="ECO:0000259" key="3">
    <source>
        <dbReference type="Pfam" id="PF02342"/>
    </source>
</evidence>
<dbReference type="InterPro" id="IPR003325">
    <property type="entry name" value="TerD"/>
</dbReference>
<gene>
    <name evidence="4" type="ORF">CAG99_21100</name>
</gene>
<dbReference type="EMBL" id="CP021121">
    <property type="protein sequence ID" value="ARQ71004.1"/>
    <property type="molecule type" value="Genomic_DNA"/>
</dbReference>
<dbReference type="AlphaFoldDB" id="A0A1W7D1W1"/>
<evidence type="ECO:0000313" key="4">
    <source>
        <dbReference type="EMBL" id="ARQ71004.1"/>
    </source>
</evidence>
<comment type="similarity">
    <text evidence="1">Belongs to the CAPAB/TerDEXZ family.</text>
</comment>
<dbReference type="InterPro" id="IPR051324">
    <property type="entry name" value="Stress/Tellurium_Resist"/>
</dbReference>
<dbReference type="PANTHER" id="PTHR32097">
    <property type="entry name" value="CAMP-BINDING PROTEIN 1-RELATED"/>
    <property type="match status" value="1"/>
</dbReference>
<name>A0A1W7D1W1_9ACTN</name>
<evidence type="ECO:0000256" key="1">
    <source>
        <dbReference type="ARBA" id="ARBA00008775"/>
    </source>
</evidence>
<proteinExistence type="inferred from homology"/>
<sequence length="221" mass="22993">MTHGPAQGSTIHLPVTALRAVLRWKPTARATGRFLPDLDLSVLLLGPGGLVRSEGDLVFYNQPRHPSGRVRRLPKRQDGEGLRDAVEVELARLEPGVARLVLAASADGGFGALASPPMLLLHDTAGGAPLVALPLAPRAGDRALLCGEVLRTAGGWGFRVLGDGYAGGLVALAAAFGVRAAPAPRPDPRAPHAYGYPQPDPAFTLPPQGPQFLPRDGADGD</sequence>
<dbReference type="Pfam" id="PF02342">
    <property type="entry name" value="TerD"/>
    <property type="match status" value="1"/>
</dbReference>
<dbReference type="Proteomes" id="UP000194218">
    <property type="component" value="Chromosome"/>
</dbReference>
<dbReference type="Gene3D" id="2.60.60.30">
    <property type="entry name" value="sav2460 like domains"/>
    <property type="match status" value="1"/>
</dbReference>
<dbReference type="CDD" id="cd06974">
    <property type="entry name" value="TerD_like"/>
    <property type="match status" value="1"/>
</dbReference>
<protein>
    <recommendedName>
        <fullName evidence="3">TerD domain-containing protein</fullName>
    </recommendedName>
</protein>
<accession>A0A1W7D1W1</accession>